<comment type="caution">
    <text evidence="13">The sequence shown here is derived from an EMBL/GenBank/DDBJ whole genome shotgun (WGS) entry which is preliminary data.</text>
</comment>
<feature type="chain" id="PRO_5009579337" evidence="10">
    <location>
        <begin position="27"/>
        <end position="991"/>
    </location>
</feature>
<dbReference type="GO" id="GO:0009279">
    <property type="term" value="C:cell outer membrane"/>
    <property type="evidence" value="ECO:0007669"/>
    <property type="project" value="UniProtKB-SubCell"/>
</dbReference>
<dbReference type="InterPro" id="IPR000531">
    <property type="entry name" value="Beta-barrel_TonB"/>
</dbReference>
<keyword evidence="10" id="KW-0732">Signal</keyword>
<keyword evidence="6 8" id="KW-0472">Membrane</keyword>
<evidence type="ECO:0000256" key="5">
    <source>
        <dbReference type="ARBA" id="ARBA00023077"/>
    </source>
</evidence>
<evidence type="ECO:0000313" key="14">
    <source>
        <dbReference type="Proteomes" id="UP000176294"/>
    </source>
</evidence>
<protein>
    <submittedName>
        <fullName evidence="13">SusC/RagA family TonB-linked outer membrane protein</fullName>
    </submittedName>
</protein>
<dbReference type="Pfam" id="PF13715">
    <property type="entry name" value="CarbopepD_reg_2"/>
    <property type="match status" value="1"/>
</dbReference>
<keyword evidence="4 8" id="KW-0812">Transmembrane</keyword>
<dbReference type="Pfam" id="PF00593">
    <property type="entry name" value="TonB_dep_Rec_b-barrel"/>
    <property type="match status" value="1"/>
</dbReference>
<dbReference type="InterPro" id="IPR036942">
    <property type="entry name" value="Beta-barrel_TonB_sf"/>
</dbReference>
<gene>
    <name evidence="13" type="ORF">BEN47_08635</name>
</gene>
<evidence type="ECO:0000259" key="12">
    <source>
        <dbReference type="Pfam" id="PF07715"/>
    </source>
</evidence>
<dbReference type="Gene3D" id="2.170.130.10">
    <property type="entry name" value="TonB-dependent receptor, plug domain"/>
    <property type="match status" value="1"/>
</dbReference>
<dbReference type="NCBIfam" id="TIGR04056">
    <property type="entry name" value="OMP_RagA_SusC"/>
    <property type="match status" value="1"/>
</dbReference>
<evidence type="ECO:0000256" key="4">
    <source>
        <dbReference type="ARBA" id="ARBA00022692"/>
    </source>
</evidence>
<keyword evidence="5 9" id="KW-0798">TonB box</keyword>
<dbReference type="Pfam" id="PF07715">
    <property type="entry name" value="Plug"/>
    <property type="match status" value="1"/>
</dbReference>
<name>A0A1G1TD70_9BACT</name>
<dbReference type="Gene3D" id="2.40.170.20">
    <property type="entry name" value="TonB-dependent receptor, beta-barrel domain"/>
    <property type="match status" value="1"/>
</dbReference>
<dbReference type="RefSeq" id="WP_070724743.1">
    <property type="nucleotide sequence ID" value="NZ_MDZB01000055.1"/>
</dbReference>
<dbReference type="Gene3D" id="2.60.40.1120">
    <property type="entry name" value="Carboxypeptidase-like, regulatory domain"/>
    <property type="match status" value="1"/>
</dbReference>
<evidence type="ECO:0000256" key="10">
    <source>
        <dbReference type="SAM" id="SignalP"/>
    </source>
</evidence>
<sequence length="991" mass="107410">MEHKFFTHLKLFSLLAICLFAVPAWAQQAISGRVSGSDGGSLPGATILERGTTNGVSTNADGAFNLTVQPNATIVISSVGYTTQSIAVGNQSTINVTLAVSATQLSEAVVVGYGTQTKADLTGSVTQLTAKDVENVPVVSFEQAIQGRTPGVQINQGSGKLGSGVQIRVRGSSSVTASNQPLYVIDGIPATSTDAGTDTEPLNPLADLNPNDIESITILKDASSAAIYGSRASNGVILVNTKKGRQGQTKVNVGYYVGTSTPTRKRKFLNAEQYKRLFTEAAENEGYDAEEEFEGNGIDFNSTSDTDWASEALTRGRVEQYDFNVSGGDAKTRFYLSSTFNDQTGVIVGNRYRRGSGRINLDHSITDRVKVGLNLSLTRSVNDRTPNDNAFTNPLQLNALPPLQPLRDPDTGELNNNTLYYNNLIDLEKGSNRAGTYRSFSNVYLSFQPIKNLTVRTEIGADFLNLNEDFYRAAGTQTGGDTGYGSSDQTQVINYTTNNTANYNYTFNEDHNFDALVGFSFQRSDTKRTSAEGRGFPNAEFTRINSAAIKTDAGSFQDGFAFLSQFARVNYSFRNKYLVSGSVRRDGSSRFGANNRYGNFGAGSIGWVVTEESFLKENRILNFLKLRASYGLTGNAEIGNFSSRGLFNALPYADQAGIQPSDRVGNPDLTWESTAQADLGLEYGFFDNRISGEIDVYEKKTTDLLLNRPLSFANGYTNVTENVGTLNNRGLEISLNTRNFDKAFKWSTNFNISFNRNKITSLAAPIQSQYLGSVREGLPIGIFYGRKFAGVDPANGDALYATAEGGTSSNVAMAALQVVGNPNPDFTGGITNTFSFKGVDLSVLGQFVSGNDLYNAAGIYQSASGDYFDNQTLDQLNAWRNPGDVTNVPQLRLYGGNGTAQSSRWVTDGSFFRVKNVTLGYNLSSDLAKRAFLKSARVYVSAQNLFTFTKYDGYDPEVNTAAFGQANFLIGHDFYTPPLAKTFLVGINLGL</sequence>
<dbReference type="STRING" id="1908237.BEN47_08635"/>
<dbReference type="InterPro" id="IPR023996">
    <property type="entry name" value="TonB-dep_OMP_SusC/RagA"/>
</dbReference>
<evidence type="ECO:0000256" key="8">
    <source>
        <dbReference type="PROSITE-ProRule" id="PRU01360"/>
    </source>
</evidence>
<dbReference type="EMBL" id="MDZB01000055">
    <property type="protein sequence ID" value="OGX88796.1"/>
    <property type="molecule type" value="Genomic_DNA"/>
</dbReference>
<evidence type="ECO:0000256" key="7">
    <source>
        <dbReference type="ARBA" id="ARBA00023237"/>
    </source>
</evidence>
<dbReference type="SUPFAM" id="SSF56935">
    <property type="entry name" value="Porins"/>
    <property type="match status" value="1"/>
</dbReference>
<keyword evidence="14" id="KW-1185">Reference proteome</keyword>
<feature type="domain" description="TonB-dependent receptor-like beta-barrel" evidence="11">
    <location>
        <begin position="401"/>
        <end position="945"/>
    </location>
</feature>
<evidence type="ECO:0000256" key="9">
    <source>
        <dbReference type="RuleBase" id="RU003357"/>
    </source>
</evidence>
<dbReference type="Proteomes" id="UP000176294">
    <property type="component" value="Unassembled WGS sequence"/>
</dbReference>
<dbReference type="InterPro" id="IPR012910">
    <property type="entry name" value="Plug_dom"/>
</dbReference>
<dbReference type="InterPro" id="IPR023997">
    <property type="entry name" value="TonB-dep_OMP_SusC/RagA_CS"/>
</dbReference>
<feature type="signal peptide" evidence="10">
    <location>
        <begin position="1"/>
        <end position="26"/>
    </location>
</feature>
<evidence type="ECO:0000313" key="13">
    <source>
        <dbReference type="EMBL" id="OGX88796.1"/>
    </source>
</evidence>
<dbReference type="InterPro" id="IPR008969">
    <property type="entry name" value="CarboxyPept-like_regulatory"/>
</dbReference>
<dbReference type="InterPro" id="IPR039426">
    <property type="entry name" value="TonB-dep_rcpt-like"/>
</dbReference>
<feature type="domain" description="TonB-dependent receptor plug" evidence="12">
    <location>
        <begin position="118"/>
        <end position="236"/>
    </location>
</feature>
<accession>A0A1G1TD70</accession>
<organism evidence="13 14">
    <name type="scientific">Hymenobacter lapidarius</name>
    <dbReference type="NCBI Taxonomy" id="1908237"/>
    <lineage>
        <taxon>Bacteria</taxon>
        <taxon>Pseudomonadati</taxon>
        <taxon>Bacteroidota</taxon>
        <taxon>Cytophagia</taxon>
        <taxon>Cytophagales</taxon>
        <taxon>Hymenobacteraceae</taxon>
        <taxon>Hymenobacter</taxon>
    </lineage>
</organism>
<keyword evidence="2 8" id="KW-0813">Transport</keyword>
<dbReference type="InterPro" id="IPR037066">
    <property type="entry name" value="Plug_dom_sf"/>
</dbReference>
<dbReference type="SUPFAM" id="SSF49464">
    <property type="entry name" value="Carboxypeptidase regulatory domain-like"/>
    <property type="match status" value="1"/>
</dbReference>
<reference evidence="13 14" key="1">
    <citation type="submission" date="2016-08" db="EMBL/GenBank/DDBJ databases">
        <title>Hymenobacter coccineus sp. nov., Hymenobacter lapidarius sp. nov. and Hymenobacter glacialis sp. nov., isolated from Antarctic soil.</title>
        <authorList>
            <person name="Sedlacek I."/>
            <person name="Kralova S."/>
            <person name="Kyrova K."/>
            <person name="Maslanova I."/>
            <person name="Stankova E."/>
            <person name="Vrbovska V."/>
            <person name="Nemec M."/>
            <person name="Bartak M."/>
            <person name="Svec P."/>
            <person name="Busse H.-J."/>
            <person name="Pantucek R."/>
        </authorList>
    </citation>
    <scope>NUCLEOTIDE SEQUENCE [LARGE SCALE GENOMIC DNA]</scope>
    <source>
        <strain evidence="13 14">CCM 8643</strain>
    </source>
</reference>
<proteinExistence type="inferred from homology"/>
<evidence type="ECO:0000256" key="3">
    <source>
        <dbReference type="ARBA" id="ARBA00022452"/>
    </source>
</evidence>
<evidence type="ECO:0000259" key="11">
    <source>
        <dbReference type="Pfam" id="PF00593"/>
    </source>
</evidence>
<keyword evidence="7 8" id="KW-0998">Cell outer membrane</keyword>
<dbReference type="FunFam" id="2.170.130.10:FF:000008">
    <property type="entry name" value="SusC/RagA family TonB-linked outer membrane protein"/>
    <property type="match status" value="1"/>
</dbReference>
<dbReference type="AlphaFoldDB" id="A0A1G1TD70"/>
<keyword evidence="3 8" id="KW-1134">Transmembrane beta strand</keyword>
<dbReference type="PROSITE" id="PS52016">
    <property type="entry name" value="TONB_DEPENDENT_REC_3"/>
    <property type="match status" value="1"/>
</dbReference>
<dbReference type="NCBIfam" id="TIGR04057">
    <property type="entry name" value="SusC_RagA_signa"/>
    <property type="match status" value="1"/>
</dbReference>
<comment type="subcellular location">
    <subcellularLocation>
        <location evidence="1 8">Cell outer membrane</location>
        <topology evidence="1 8">Multi-pass membrane protein</topology>
    </subcellularLocation>
</comment>
<dbReference type="OrthoDB" id="9768177at2"/>
<evidence type="ECO:0000256" key="6">
    <source>
        <dbReference type="ARBA" id="ARBA00023136"/>
    </source>
</evidence>
<evidence type="ECO:0000256" key="2">
    <source>
        <dbReference type="ARBA" id="ARBA00022448"/>
    </source>
</evidence>
<comment type="similarity">
    <text evidence="8 9">Belongs to the TonB-dependent receptor family.</text>
</comment>
<evidence type="ECO:0000256" key="1">
    <source>
        <dbReference type="ARBA" id="ARBA00004571"/>
    </source>
</evidence>